<name>A0A2R4P079_9BACT</name>
<sequence>MTVCFLLGLWLKLNLQKPAQVFCLFKFLPFFALFFVLAFLALVCYH</sequence>
<gene>
    <name evidence="2" type="ORF">CCS77_1029</name>
</gene>
<dbReference type="EMBL" id="CP021642">
    <property type="protein sequence ID" value="AVX44090.1"/>
    <property type="molecule type" value="Genomic_DNA"/>
</dbReference>
<feature type="transmembrane region" description="Helical" evidence="1">
    <location>
        <begin position="25"/>
        <end position="45"/>
    </location>
</feature>
<evidence type="ECO:0000313" key="3">
    <source>
        <dbReference type="Proteomes" id="UP000241854"/>
    </source>
</evidence>
<protein>
    <submittedName>
        <fullName evidence="2">Uncharacterized protein</fullName>
    </submittedName>
</protein>
<keyword evidence="1" id="KW-0812">Transmembrane</keyword>
<proteinExistence type="predicted"/>
<reference evidence="2 3" key="1">
    <citation type="journal article" date="2018" name="Emerg. Microbes Infect.">
        <title>Genomic analysis of oral Campylobacter concisus strains identified a potential bacterial molecular marker associated with active Crohn's disease.</title>
        <authorList>
            <person name="Liu F."/>
            <person name="Ma R."/>
            <person name="Tay C.Y.A."/>
            <person name="Octavia S."/>
            <person name="Lan R."/>
            <person name="Chung H.K.L."/>
            <person name="Riordan S.M."/>
            <person name="Grimm M.C."/>
            <person name="Leong R.W."/>
            <person name="Tanaka M.M."/>
            <person name="Connor S."/>
            <person name="Zhang L."/>
        </authorList>
    </citation>
    <scope>NUCLEOTIDE SEQUENCE [LARGE SCALE GENOMIC DNA]</scope>
    <source>
        <strain evidence="2 3">P2CDO4</strain>
    </source>
</reference>
<dbReference type="Proteomes" id="UP000241854">
    <property type="component" value="Chromosome"/>
</dbReference>
<organism evidence="2 3">
    <name type="scientific">Campylobacter concisus</name>
    <dbReference type="NCBI Taxonomy" id="199"/>
    <lineage>
        <taxon>Bacteria</taxon>
        <taxon>Pseudomonadati</taxon>
        <taxon>Campylobacterota</taxon>
        <taxon>Epsilonproteobacteria</taxon>
        <taxon>Campylobacterales</taxon>
        <taxon>Campylobacteraceae</taxon>
        <taxon>Campylobacter</taxon>
    </lineage>
</organism>
<keyword evidence="1" id="KW-0472">Membrane</keyword>
<keyword evidence="1" id="KW-1133">Transmembrane helix</keyword>
<evidence type="ECO:0000256" key="1">
    <source>
        <dbReference type="SAM" id="Phobius"/>
    </source>
</evidence>
<accession>A0A2R4P079</accession>
<evidence type="ECO:0000313" key="2">
    <source>
        <dbReference type="EMBL" id="AVX44090.1"/>
    </source>
</evidence>
<dbReference type="AlphaFoldDB" id="A0A2R4P079"/>